<dbReference type="PANTHER" id="PTHR43014">
    <property type="entry name" value="MERCURIC REDUCTASE"/>
    <property type="match status" value="1"/>
</dbReference>
<comment type="caution">
    <text evidence="9">The sequence shown here is derived from an EMBL/GenBank/DDBJ whole genome shotgun (WGS) entry which is preliminary data.</text>
</comment>
<feature type="binding site" evidence="5">
    <location>
        <position position="56"/>
    </location>
    <ligand>
        <name>FAD</name>
        <dbReference type="ChEBI" id="CHEBI:57692"/>
    </ligand>
</feature>
<dbReference type="InterPro" id="IPR016156">
    <property type="entry name" value="FAD/NAD-linked_Rdtase_dimer_sf"/>
</dbReference>
<dbReference type="SUPFAM" id="SSF51905">
    <property type="entry name" value="FAD/NAD(P)-binding domain"/>
    <property type="match status" value="1"/>
</dbReference>
<dbReference type="InterPro" id="IPR023753">
    <property type="entry name" value="FAD/NAD-binding_dom"/>
</dbReference>
<dbReference type="Pfam" id="PF07992">
    <property type="entry name" value="Pyr_redox_2"/>
    <property type="match status" value="1"/>
</dbReference>
<feature type="binding site" evidence="5">
    <location>
        <position position="319"/>
    </location>
    <ligand>
        <name>FAD</name>
        <dbReference type="ChEBI" id="CHEBI:57692"/>
    </ligand>
</feature>
<comment type="similarity">
    <text evidence="1">Belongs to the class-I pyridine nucleotide-disulfide oxidoreductase family.</text>
</comment>
<evidence type="ECO:0000256" key="2">
    <source>
        <dbReference type="ARBA" id="ARBA00022630"/>
    </source>
</evidence>
<feature type="binding site" evidence="5">
    <location>
        <begin position="187"/>
        <end position="194"/>
    </location>
    <ligand>
        <name>NAD(+)</name>
        <dbReference type="ChEBI" id="CHEBI:57540"/>
    </ligand>
</feature>
<dbReference type="InterPro" id="IPR036188">
    <property type="entry name" value="FAD/NAD-bd_sf"/>
</dbReference>
<keyword evidence="5" id="KW-0547">Nucleotide-binding</keyword>
<organism evidence="9 10">
    <name type="scientific">Cadophora malorum</name>
    <dbReference type="NCBI Taxonomy" id="108018"/>
    <lineage>
        <taxon>Eukaryota</taxon>
        <taxon>Fungi</taxon>
        <taxon>Dikarya</taxon>
        <taxon>Ascomycota</taxon>
        <taxon>Pezizomycotina</taxon>
        <taxon>Leotiomycetes</taxon>
        <taxon>Helotiales</taxon>
        <taxon>Ploettnerulaceae</taxon>
        <taxon>Cadophora</taxon>
    </lineage>
</organism>
<feature type="domain" description="Pyridine nucleotide-disulphide oxidoreductase dimerisation" evidence="7">
    <location>
        <begin position="356"/>
        <end position="461"/>
    </location>
</feature>
<dbReference type="EMBL" id="JAFJYH010000053">
    <property type="protein sequence ID" value="KAG4422200.1"/>
    <property type="molecule type" value="Genomic_DNA"/>
</dbReference>
<proteinExistence type="inferred from homology"/>
<evidence type="ECO:0000256" key="4">
    <source>
        <dbReference type="PIRSR" id="PIRSR000350-2"/>
    </source>
</evidence>
<evidence type="ECO:0000313" key="9">
    <source>
        <dbReference type="EMBL" id="KAG4422200.1"/>
    </source>
</evidence>
<dbReference type="GO" id="GO:0003955">
    <property type="term" value="F:NAD(P)H dehydrogenase (quinone) activity"/>
    <property type="evidence" value="ECO:0007669"/>
    <property type="project" value="TreeGrafter"/>
</dbReference>
<feature type="active site" description="Proton acceptor" evidence="4">
    <location>
        <position position="453"/>
    </location>
</feature>
<evidence type="ECO:0000313" key="10">
    <source>
        <dbReference type="Proteomes" id="UP000664132"/>
    </source>
</evidence>
<feature type="binding site" evidence="5">
    <location>
        <position position="210"/>
    </location>
    <ligand>
        <name>NAD(+)</name>
        <dbReference type="ChEBI" id="CHEBI:57540"/>
    </ligand>
</feature>
<evidence type="ECO:0000259" key="8">
    <source>
        <dbReference type="Pfam" id="PF07992"/>
    </source>
</evidence>
<gene>
    <name evidence="9" type="ORF">IFR04_004706</name>
</gene>
<feature type="domain" description="FAD/NAD(P)-binding" evidence="8">
    <location>
        <begin position="9"/>
        <end position="332"/>
    </location>
</feature>
<dbReference type="PRINTS" id="PR00411">
    <property type="entry name" value="PNDRDTASEI"/>
</dbReference>
<feature type="binding site" evidence="5">
    <location>
        <position position="278"/>
    </location>
    <ligand>
        <name>NAD(+)</name>
        <dbReference type="ChEBI" id="CHEBI:57540"/>
    </ligand>
</feature>
<dbReference type="OrthoDB" id="361797at2759"/>
<evidence type="ECO:0008006" key="11">
    <source>
        <dbReference type="Google" id="ProtNLM"/>
    </source>
</evidence>
<reference evidence="9" key="1">
    <citation type="submission" date="2021-02" db="EMBL/GenBank/DDBJ databases">
        <title>Genome sequence Cadophora malorum strain M34.</title>
        <authorList>
            <person name="Stefanovic E."/>
            <person name="Vu D."/>
            <person name="Scully C."/>
            <person name="Dijksterhuis J."/>
            <person name="Roader J."/>
            <person name="Houbraken J."/>
        </authorList>
    </citation>
    <scope>NUCLEOTIDE SEQUENCE</scope>
    <source>
        <strain evidence="9">M34</strain>
    </source>
</reference>
<keyword evidence="2" id="KW-0285">Flavoprotein</keyword>
<dbReference type="SUPFAM" id="SSF55424">
    <property type="entry name" value="FAD/NAD-linked reductases, dimerisation (C-terminal) domain"/>
    <property type="match status" value="1"/>
</dbReference>
<keyword evidence="10" id="KW-1185">Reference proteome</keyword>
<evidence type="ECO:0000256" key="1">
    <source>
        <dbReference type="ARBA" id="ARBA00007532"/>
    </source>
</evidence>
<feature type="disulfide bond" description="Redox-active" evidence="6">
    <location>
        <begin position="47"/>
        <end position="52"/>
    </location>
</feature>
<dbReference type="PRINTS" id="PR00368">
    <property type="entry name" value="FADPNR"/>
</dbReference>
<evidence type="ECO:0000256" key="3">
    <source>
        <dbReference type="ARBA" id="ARBA00022827"/>
    </source>
</evidence>
<dbReference type="Gene3D" id="3.30.390.30">
    <property type="match status" value="1"/>
</dbReference>
<dbReference type="GO" id="GO:0050660">
    <property type="term" value="F:flavin adenine dinucleotide binding"/>
    <property type="evidence" value="ECO:0007669"/>
    <property type="project" value="TreeGrafter"/>
</dbReference>
<protein>
    <recommendedName>
        <fullName evidence="11">Dihydrolipoyl dehydrogenase</fullName>
    </recommendedName>
</protein>
<accession>A0A8H7WCB5</accession>
<dbReference type="InterPro" id="IPR004099">
    <property type="entry name" value="Pyr_nucl-diS_OxRdtase_dimer"/>
</dbReference>
<comment type="cofactor">
    <cofactor evidence="5">
        <name>FAD</name>
        <dbReference type="ChEBI" id="CHEBI:57692"/>
    </cofactor>
    <text evidence="5">Binds 1 FAD per subunit.</text>
</comment>
<dbReference type="PANTHER" id="PTHR43014:SF2">
    <property type="entry name" value="MERCURIC REDUCTASE"/>
    <property type="match status" value="1"/>
</dbReference>
<keyword evidence="5" id="KW-0520">NAD</keyword>
<dbReference type="AlphaFoldDB" id="A0A8H7WCB5"/>
<dbReference type="Gene3D" id="3.50.50.60">
    <property type="entry name" value="FAD/NAD(P)-binding domain"/>
    <property type="match status" value="2"/>
</dbReference>
<dbReference type="InterPro" id="IPR001100">
    <property type="entry name" value="Pyr_nuc-diS_OxRdtase"/>
</dbReference>
<dbReference type="Pfam" id="PF02852">
    <property type="entry name" value="Pyr_redox_dim"/>
    <property type="match status" value="1"/>
</dbReference>
<dbReference type="PIRSF" id="PIRSF000350">
    <property type="entry name" value="Mercury_reductase_MerA"/>
    <property type="match status" value="1"/>
</dbReference>
<evidence type="ECO:0000259" key="7">
    <source>
        <dbReference type="Pfam" id="PF02852"/>
    </source>
</evidence>
<evidence type="ECO:0000256" key="5">
    <source>
        <dbReference type="PIRSR" id="PIRSR000350-3"/>
    </source>
</evidence>
<feature type="binding site" evidence="5">
    <location>
        <position position="121"/>
    </location>
    <ligand>
        <name>FAD</name>
        <dbReference type="ChEBI" id="CHEBI:57692"/>
    </ligand>
</feature>
<feature type="binding site" evidence="5">
    <location>
        <begin position="150"/>
        <end position="152"/>
    </location>
    <ligand>
        <name>FAD</name>
        <dbReference type="ChEBI" id="CHEBI:57692"/>
    </ligand>
</feature>
<name>A0A8H7WCB5_9HELO</name>
<keyword evidence="3 5" id="KW-0274">FAD</keyword>
<evidence type="ECO:0000256" key="6">
    <source>
        <dbReference type="PIRSR" id="PIRSR000350-4"/>
    </source>
</evidence>
<dbReference type="Proteomes" id="UP000664132">
    <property type="component" value="Unassembled WGS sequence"/>
</dbReference>
<sequence>MASADPNHFDVLVLGSGEAGKYIAWTLASQAGKRCAVIERRWLGGSCPTIACLPSKNVVHTANVIHEASQGQFYGILNSPGKVDLSMTVVRERKREMVTGLVDMHADKFKEFGVELVWGQGRFVEKKSIEVVGKDGEKRILTGDKIVVSTGSRARIDDISGLKAANPLTHIEILELDVLPSHLIILGGGYIGLEFAQAMRRLGAEVTVLERNARLLKKEDEDIVAALEEVLKNDGVKILTSTTITSVTGKSGTSVTLNGTCSNSPFTITGSHILCATGRLPNTANIGLEEAGITLTPQGYISTDEHLETSSPDVYAVGDCAGSPNFTHIAYDDFRIVSSILLGQPQPPNRKSDRQVPFTLYTTPELAHVGLREHEAVSKALKYRIAKMPMAGFLKTRTLGNTAGFAKALIADDDTILGFTALGLGAGELLPVVQLAMKKGLNYEDVRDLVITHPTLSEGLVGLFSSVPMMG</sequence>